<protein>
    <submittedName>
        <fullName evidence="5">Acyltransferase family protein</fullName>
    </submittedName>
</protein>
<keyword evidence="3 5" id="KW-0012">Acyltransferase</keyword>
<dbReference type="InterPro" id="IPR002123">
    <property type="entry name" value="Plipid/glycerol_acylTrfase"/>
</dbReference>
<gene>
    <name evidence="5" type="ORF">NOR51B_631</name>
</gene>
<evidence type="ECO:0000256" key="3">
    <source>
        <dbReference type="ARBA" id="ARBA00023315"/>
    </source>
</evidence>
<comment type="pathway">
    <text evidence="1">Lipid metabolism.</text>
</comment>
<evidence type="ECO:0000259" key="4">
    <source>
        <dbReference type="SMART" id="SM00563"/>
    </source>
</evidence>
<dbReference type="EMBL" id="DS999411">
    <property type="protein sequence ID" value="EED34693.1"/>
    <property type="molecule type" value="Genomic_DNA"/>
</dbReference>
<dbReference type="GO" id="GO:0003841">
    <property type="term" value="F:1-acylglycerol-3-phosphate O-acyltransferase activity"/>
    <property type="evidence" value="ECO:0007669"/>
    <property type="project" value="TreeGrafter"/>
</dbReference>
<dbReference type="HOGENOM" id="CLU_099447_0_0_6"/>
<dbReference type="RefSeq" id="WP_009019441.1">
    <property type="nucleotide sequence ID" value="NZ_DS999411.1"/>
</dbReference>
<name>B8KTJ5_9GAMM</name>
<dbReference type="AlphaFoldDB" id="B8KTJ5"/>
<dbReference type="OrthoDB" id="9796839at2"/>
<sequence length="191" mass="21123">MKWQTLGEALPRTRNPLTRFIGRGVFRLLGWRIEGEVPNRSKMVVALVPHTSNMDFIVTIAVLWGLGLQSAFMMKRSLFWFPLGRVLSALGGMPVDRSAANGLVQHMSTEFARRSQLILGITPEGTRGAVSDFKLGFARIAQSARVPVLPAVLNYETCVVRFGELIEDVSDVAITVVKIRDAAMLGMPKNR</sequence>
<accession>B8KTJ5</accession>
<keyword evidence="6" id="KW-1185">Reference proteome</keyword>
<dbReference type="SMART" id="SM00563">
    <property type="entry name" value="PlsC"/>
    <property type="match status" value="1"/>
</dbReference>
<dbReference type="PANTHER" id="PTHR10434:SF9">
    <property type="entry name" value="PHOSPHOLIPID_GLYCEROL ACYLTRANSFERASE DOMAIN-CONTAINING PROTEIN"/>
    <property type="match status" value="1"/>
</dbReference>
<keyword evidence="2 5" id="KW-0808">Transferase</keyword>
<feature type="domain" description="Phospholipid/glycerol acyltransferase" evidence="4">
    <location>
        <begin position="44"/>
        <end position="156"/>
    </location>
</feature>
<dbReference type="PANTHER" id="PTHR10434">
    <property type="entry name" value="1-ACYL-SN-GLYCEROL-3-PHOSPHATE ACYLTRANSFERASE"/>
    <property type="match status" value="1"/>
</dbReference>
<evidence type="ECO:0000313" key="6">
    <source>
        <dbReference type="Proteomes" id="UP000004699"/>
    </source>
</evidence>
<reference evidence="6" key="1">
    <citation type="journal article" date="2013" name="BMC Microbiol.">
        <title>Taxonomy and evolution of bacteriochlorophyll a-containing members of the OM60/NOR5 clade of marine gammaproteobacteria: description of Luminiphilus syltensis gen. nov., sp. nov., reclassification of Haliea rubra as Pseudohaliea rubra gen. nov., comb. nov., and emendation of Chromatocurvus halotolerans.</title>
        <authorList>
            <person name="Spring S."/>
            <person name="Riedel T."/>
            <person name="Sproer C."/>
            <person name="Yan S."/>
            <person name="Harder J."/>
            <person name="Fuchs B.M."/>
        </authorList>
    </citation>
    <scope>NUCLEOTIDE SEQUENCE [LARGE SCALE GENOMIC DNA]</scope>
    <source>
        <strain evidence="6">NOR51-B</strain>
    </source>
</reference>
<evidence type="ECO:0000256" key="1">
    <source>
        <dbReference type="ARBA" id="ARBA00005189"/>
    </source>
</evidence>
<dbReference type="STRING" id="565045.NOR51B_631"/>
<dbReference type="GO" id="GO:0006654">
    <property type="term" value="P:phosphatidic acid biosynthetic process"/>
    <property type="evidence" value="ECO:0007669"/>
    <property type="project" value="TreeGrafter"/>
</dbReference>
<dbReference type="Proteomes" id="UP000004699">
    <property type="component" value="Unassembled WGS sequence"/>
</dbReference>
<evidence type="ECO:0000313" key="5">
    <source>
        <dbReference type="EMBL" id="EED34693.1"/>
    </source>
</evidence>
<evidence type="ECO:0000256" key="2">
    <source>
        <dbReference type="ARBA" id="ARBA00022679"/>
    </source>
</evidence>
<proteinExistence type="predicted"/>
<organism evidence="5 6">
    <name type="scientific">Luminiphilus syltensis NOR5-1B</name>
    <dbReference type="NCBI Taxonomy" id="565045"/>
    <lineage>
        <taxon>Bacteria</taxon>
        <taxon>Pseudomonadati</taxon>
        <taxon>Pseudomonadota</taxon>
        <taxon>Gammaproteobacteria</taxon>
        <taxon>Cellvibrionales</taxon>
        <taxon>Halieaceae</taxon>
        <taxon>Luminiphilus</taxon>
    </lineage>
</organism>
<dbReference type="SUPFAM" id="SSF69593">
    <property type="entry name" value="Glycerol-3-phosphate (1)-acyltransferase"/>
    <property type="match status" value="1"/>
</dbReference>
<dbReference type="Pfam" id="PF01553">
    <property type="entry name" value="Acyltransferase"/>
    <property type="match status" value="1"/>
</dbReference>
<dbReference type="eggNOG" id="COG0204">
    <property type="taxonomic scope" value="Bacteria"/>
</dbReference>